<feature type="region of interest" description="Disordered" evidence="1">
    <location>
        <begin position="45"/>
        <end position="69"/>
    </location>
</feature>
<gene>
    <name evidence="2" type="ORF">AAHA92_22602</name>
</gene>
<accession>A0ABD1GS79</accession>
<dbReference type="EMBL" id="JBEAFC010000008">
    <property type="protein sequence ID" value="KAL1545934.1"/>
    <property type="molecule type" value="Genomic_DNA"/>
</dbReference>
<dbReference type="Proteomes" id="UP001567538">
    <property type="component" value="Unassembled WGS sequence"/>
</dbReference>
<protein>
    <submittedName>
        <fullName evidence="2">Uncharacterized protein</fullName>
    </submittedName>
</protein>
<organism evidence="2 3">
    <name type="scientific">Salvia divinorum</name>
    <name type="common">Maria pastora</name>
    <name type="synonym">Diviner's sage</name>
    <dbReference type="NCBI Taxonomy" id="28513"/>
    <lineage>
        <taxon>Eukaryota</taxon>
        <taxon>Viridiplantae</taxon>
        <taxon>Streptophyta</taxon>
        <taxon>Embryophyta</taxon>
        <taxon>Tracheophyta</taxon>
        <taxon>Spermatophyta</taxon>
        <taxon>Magnoliopsida</taxon>
        <taxon>eudicotyledons</taxon>
        <taxon>Gunneridae</taxon>
        <taxon>Pentapetalae</taxon>
        <taxon>asterids</taxon>
        <taxon>lamiids</taxon>
        <taxon>Lamiales</taxon>
        <taxon>Lamiaceae</taxon>
        <taxon>Nepetoideae</taxon>
        <taxon>Mentheae</taxon>
        <taxon>Salviinae</taxon>
        <taxon>Salvia</taxon>
        <taxon>Salvia subgen. Calosphace</taxon>
    </lineage>
</organism>
<evidence type="ECO:0000256" key="1">
    <source>
        <dbReference type="SAM" id="MobiDB-lite"/>
    </source>
</evidence>
<reference evidence="2 3" key="1">
    <citation type="submission" date="2024-06" db="EMBL/GenBank/DDBJ databases">
        <title>A chromosome level genome sequence of Diviner's sage (Salvia divinorum).</title>
        <authorList>
            <person name="Ford S.A."/>
            <person name="Ro D.-K."/>
            <person name="Ness R.W."/>
            <person name="Phillips M.A."/>
        </authorList>
    </citation>
    <scope>NUCLEOTIDE SEQUENCE [LARGE SCALE GENOMIC DNA]</scope>
    <source>
        <strain evidence="2">SAF-2024a</strain>
        <tissue evidence="2">Leaf</tissue>
    </source>
</reference>
<keyword evidence="3" id="KW-1185">Reference proteome</keyword>
<evidence type="ECO:0000313" key="2">
    <source>
        <dbReference type="EMBL" id="KAL1545934.1"/>
    </source>
</evidence>
<comment type="caution">
    <text evidence="2">The sequence shown here is derived from an EMBL/GenBank/DDBJ whole genome shotgun (WGS) entry which is preliminary data.</text>
</comment>
<evidence type="ECO:0000313" key="3">
    <source>
        <dbReference type="Proteomes" id="UP001567538"/>
    </source>
</evidence>
<name>A0ABD1GS79_SALDI</name>
<sequence>MHISIKREFRCLSSWATNRSTNDATIMHNQGLYFGPMADSQLRSNAFDGKPSCQGSSEFGQSKMFEGLS</sequence>
<proteinExistence type="predicted"/>
<dbReference type="AlphaFoldDB" id="A0ABD1GS79"/>